<dbReference type="PATRIC" id="fig|28092.6.peg.3907"/>
<evidence type="ECO:0000313" key="2">
    <source>
        <dbReference type="EMBL" id="KKB62566.1"/>
    </source>
</evidence>
<feature type="region of interest" description="Disordered" evidence="1">
    <location>
        <begin position="20"/>
        <end position="65"/>
    </location>
</feature>
<gene>
    <name evidence="2" type="ORF">WM40_16610</name>
</gene>
<accession>A0A0F5JXI4</accession>
<keyword evidence="3" id="KW-1185">Reference proteome</keyword>
<name>A0A0F5JXI4_9BURK</name>
<dbReference type="AlphaFoldDB" id="A0A0F5JXI4"/>
<organism evidence="2 3">
    <name type="scientific">Robbsia andropogonis</name>
    <dbReference type="NCBI Taxonomy" id="28092"/>
    <lineage>
        <taxon>Bacteria</taxon>
        <taxon>Pseudomonadati</taxon>
        <taxon>Pseudomonadota</taxon>
        <taxon>Betaproteobacteria</taxon>
        <taxon>Burkholderiales</taxon>
        <taxon>Burkholderiaceae</taxon>
        <taxon>Robbsia</taxon>
    </lineage>
</organism>
<protein>
    <submittedName>
        <fullName evidence="2">Uncharacterized protein</fullName>
    </submittedName>
</protein>
<evidence type="ECO:0000256" key="1">
    <source>
        <dbReference type="SAM" id="MobiDB-lite"/>
    </source>
</evidence>
<proteinExistence type="predicted"/>
<dbReference type="EMBL" id="LAQU01000018">
    <property type="protein sequence ID" value="KKB62566.1"/>
    <property type="molecule type" value="Genomic_DNA"/>
</dbReference>
<comment type="caution">
    <text evidence="2">The sequence shown here is derived from an EMBL/GenBank/DDBJ whole genome shotgun (WGS) entry which is preliminary data.</text>
</comment>
<dbReference type="Proteomes" id="UP000033618">
    <property type="component" value="Unassembled WGS sequence"/>
</dbReference>
<evidence type="ECO:0000313" key="3">
    <source>
        <dbReference type="Proteomes" id="UP000033618"/>
    </source>
</evidence>
<reference evidence="2 3" key="1">
    <citation type="submission" date="2015-03" db="EMBL/GenBank/DDBJ databases">
        <title>Draft Genome Sequence of Burkholderia andropogonis type strain ICMP2807, isolated from Sorghum bicolor.</title>
        <authorList>
            <person name="Lopes-Santos L."/>
            <person name="Castro D.B."/>
            <person name="Ottoboni L.M."/>
            <person name="Park D."/>
            <person name="Weirc B.S."/>
            <person name="Destefano S.A."/>
        </authorList>
    </citation>
    <scope>NUCLEOTIDE SEQUENCE [LARGE SCALE GENOMIC DNA]</scope>
    <source>
        <strain evidence="2 3">ICMP2807</strain>
    </source>
</reference>
<sequence length="65" mass="7311">MPNRQRIRWRKKGNESIKDYGAHAILGDQTPGTMARDCDRQEPLARNESGKSSTRTVDPEDAAAR</sequence>
<feature type="compositionally biased region" description="Basic and acidic residues" evidence="1">
    <location>
        <begin position="36"/>
        <end position="49"/>
    </location>
</feature>